<evidence type="ECO:0000256" key="2">
    <source>
        <dbReference type="ARBA" id="ARBA00004496"/>
    </source>
</evidence>
<name>A0AAJ7WEF0_9HYME</name>
<keyword evidence="3" id="KW-0963">Cytoplasm</keyword>
<dbReference type="RefSeq" id="XP_026673149.1">
    <property type="nucleotide sequence ID" value="XM_026817348.1"/>
</dbReference>
<comment type="subcellular location">
    <subcellularLocation>
        <location evidence="1">Cell projection</location>
        <location evidence="1">Cilium</location>
    </subcellularLocation>
    <subcellularLocation>
        <location evidence="2">Cytoplasm</location>
    </subcellularLocation>
</comment>
<evidence type="ECO:0000256" key="5">
    <source>
        <dbReference type="ARBA" id="ARBA00023273"/>
    </source>
</evidence>
<evidence type="ECO:0000313" key="8">
    <source>
        <dbReference type="RefSeq" id="XP_026673149.1"/>
    </source>
</evidence>
<dbReference type="GO" id="GO:0008285">
    <property type="term" value="P:negative regulation of cell population proliferation"/>
    <property type="evidence" value="ECO:0007669"/>
    <property type="project" value="InterPro"/>
</dbReference>
<accession>A0AAJ7WEF0</accession>
<dbReference type="Pfam" id="PF22544">
    <property type="entry name" value="HYDIN_VesB_CFA65-like_Ig"/>
    <property type="match status" value="1"/>
</dbReference>
<evidence type="ECO:0000256" key="3">
    <source>
        <dbReference type="ARBA" id="ARBA00022490"/>
    </source>
</evidence>
<evidence type="ECO:0000259" key="6">
    <source>
        <dbReference type="Pfam" id="PF22544"/>
    </source>
</evidence>
<evidence type="ECO:0000256" key="1">
    <source>
        <dbReference type="ARBA" id="ARBA00004138"/>
    </source>
</evidence>
<dbReference type="GO" id="GO:0015631">
    <property type="term" value="F:tubulin binding"/>
    <property type="evidence" value="ECO:0007669"/>
    <property type="project" value="TreeGrafter"/>
</dbReference>
<dbReference type="PANTHER" id="PTHR46348:SF1">
    <property type="entry name" value="DELETED IN LUNG AND ESOPHAGEAL CANCER PROTEIN 1"/>
    <property type="match status" value="1"/>
</dbReference>
<feature type="domain" description="HYDIN/VesB/CFA65-like Ig-like" evidence="6">
    <location>
        <begin position="4"/>
        <end position="104"/>
    </location>
</feature>
<dbReference type="InterPro" id="IPR053879">
    <property type="entry name" value="HYDIN_VesB_CFA65-like_Ig"/>
</dbReference>
<proteinExistence type="predicted"/>
<keyword evidence="4" id="KW-0969">Cilium</keyword>
<evidence type="ECO:0000313" key="7">
    <source>
        <dbReference type="Proteomes" id="UP000694925"/>
    </source>
</evidence>
<keyword evidence="5" id="KW-0966">Cell projection</keyword>
<gene>
    <name evidence="8" type="primary">LOC108629399</name>
</gene>
<evidence type="ECO:0000256" key="4">
    <source>
        <dbReference type="ARBA" id="ARBA00023069"/>
    </source>
</evidence>
<organism evidence="7 8">
    <name type="scientific">Ceratina calcarata</name>
    <dbReference type="NCBI Taxonomy" id="156304"/>
    <lineage>
        <taxon>Eukaryota</taxon>
        <taxon>Metazoa</taxon>
        <taxon>Ecdysozoa</taxon>
        <taxon>Arthropoda</taxon>
        <taxon>Hexapoda</taxon>
        <taxon>Insecta</taxon>
        <taxon>Pterygota</taxon>
        <taxon>Neoptera</taxon>
        <taxon>Endopterygota</taxon>
        <taxon>Hymenoptera</taxon>
        <taxon>Apocrita</taxon>
        <taxon>Aculeata</taxon>
        <taxon>Apoidea</taxon>
        <taxon>Anthophila</taxon>
        <taxon>Apidae</taxon>
        <taxon>Ceratina</taxon>
        <taxon>Zadontomerus</taxon>
    </lineage>
</organism>
<dbReference type="GO" id="GO:0005737">
    <property type="term" value="C:cytoplasm"/>
    <property type="evidence" value="ECO:0007669"/>
    <property type="project" value="UniProtKB-SubCell"/>
</dbReference>
<dbReference type="GeneID" id="108629399"/>
<sequence length="256" mass="29763">MKRILIVDSNYVQFRNFKLKKSYKKTITLQNVSTIPARFQIESRPYRSKFQVTMKPVIENRSVIAPGLQMKLNITFRCDHIDSPEELLLINVEHGSPLAIRMHGYKEPPLLLGYCLAEEIQYYSDTRLHRSWYSVMVESFSSKSTNSTTSSDKTEFSCETEDNTFVSMTFDCKKGFVGEQVSIPMRFKNIGGTGRFFIMSETDWFAMDIVDITESNALRLSCFIVQPAYFSLRTNQEMTFHMYFTPECYGIHVNDR</sequence>
<dbReference type="GO" id="GO:0005929">
    <property type="term" value="C:cilium"/>
    <property type="evidence" value="ECO:0007669"/>
    <property type="project" value="UniProtKB-SubCell"/>
</dbReference>
<dbReference type="PANTHER" id="PTHR46348">
    <property type="entry name" value="DELETED IN LUNG AND ESOPHAGEAL CANCER PROTEIN 1"/>
    <property type="match status" value="1"/>
</dbReference>
<dbReference type="Proteomes" id="UP000694925">
    <property type="component" value="Unplaced"/>
</dbReference>
<dbReference type="InterPro" id="IPR013783">
    <property type="entry name" value="Ig-like_fold"/>
</dbReference>
<keyword evidence="7" id="KW-1185">Reference proteome</keyword>
<dbReference type="AlphaFoldDB" id="A0AAJ7WEF0"/>
<dbReference type="Gene3D" id="2.60.40.10">
    <property type="entry name" value="Immunoglobulins"/>
    <property type="match status" value="1"/>
</dbReference>
<reference evidence="8" key="1">
    <citation type="submission" date="2025-08" db="UniProtKB">
        <authorList>
            <consortium name="RefSeq"/>
        </authorList>
    </citation>
    <scope>IDENTIFICATION</scope>
    <source>
        <tissue evidence="8">Whole body</tissue>
    </source>
</reference>
<dbReference type="InterPro" id="IPR033304">
    <property type="entry name" value="DLEC1"/>
</dbReference>
<protein>
    <submittedName>
        <fullName evidence="8">Uncharacterized protein LOC108629399 isoform X2</fullName>
    </submittedName>
</protein>